<organism evidence="14 16">
    <name type="scientific">Rotaria socialis</name>
    <dbReference type="NCBI Taxonomy" id="392032"/>
    <lineage>
        <taxon>Eukaryota</taxon>
        <taxon>Metazoa</taxon>
        <taxon>Spiralia</taxon>
        <taxon>Gnathifera</taxon>
        <taxon>Rotifera</taxon>
        <taxon>Eurotatoria</taxon>
        <taxon>Bdelloidea</taxon>
        <taxon>Philodinida</taxon>
        <taxon>Philodinidae</taxon>
        <taxon>Rotaria</taxon>
    </lineage>
</organism>
<evidence type="ECO:0000256" key="7">
    <source>
        <dbReference type="ARBA" id="ARBA00022989"/>
    </source>
</evidence>
<keyword evidence="11" id="KW-0732">Signal</keyword>
<evidence type="ECO:0000313" key="16">
    <source>
        <dbReference type="Proteomes" id="UP000663851"/>
    </source>
</evidence>
<dbReference type="Gene3D" id="2.120.10.80">
    <property type="entry name" value="Kelch-type beta propeller"/>
    <property type="match status" value="2"/>
</dbReference>
<dbReference type="SMART" id="SM00665">
    <property type="entry name" value="B561"/>
    <property type="match status" value="1"/>
</dbReference>
<feature type="region of interest" description="Disordered" evidence="9">
    <location>
        <begin position="669"/>
        <end position="728"/>
    </location>
</feature>
<reference evidence="14" key="1">
    <citation type="submission" date="2021-02" db="EMBL/GenBank/DDBJ databases">
        <authorList>
            <person name="Nowell W R."/>
        </authorList>
    </citation>
    <scope>NUCLEOTIDE SEQUENCE</scope>
</reference>
<keyword evidence="8 10" id="KW-0472">Membrane</keyword>
<keyword evidence="7 10" id="KW-1133">Transmembrane helix</keyword>
<dbReference type="Gene3D" id="1.20.120.1770">
    <property type="match status" value="1"/>
</dbReference>
<evidence type="ECO:0000256" key="4">
    <source>
        <dbReference type="ARBA" id="ARBA00022692"/>
    </source>
</evidence>
<feature type="transmembrane region" description="Helical" evidence="10">
    <location>
        <begin position="479"/>
        <end position="502"/>
    </location>
</feature>
<evidence type="ECO:0000256" key="9">
    <source>
        <dbReference type="SAM" id="MobiDB-lite"/>
    </source>
</evidence>
<evidence type="ECO:0008006" key="18">
    <source>
        <dbReference type="Google" id="ProtNLM"/>
    </source>
</evidence>
<feature type="domain" description="PI-PLC Y-box" evidence="12">
    <location>
        <begin position="111"/>
        <end position="139"/>
    </location>
</feature>
<keyword evidence="4 10" id="KW-0812">Transmembrane</keyword>
<evidence type="ECO:0000313" key="17">
    <source>
        <dbReference type="Proteomes" id="UP000663873"/>
    </source>
</evidence>
<name>A0A819YL55_9BILA</name>
<dbReference type="PROSITE" id="PS50939">
    <property type="entry name" value="CYTOCHROME_B561"/>
    <property type="match status" value="1"/>
</dbReference>
<dbReference type="EMBL" id="CAJOBP010002473">
    <property type="protein sequence ID" value="CAF4356597.1"/>
    <property type="molecule type" value="Genomic_DNA"/>
</dbReference>
<keyword evidence="17" id="KW-1185">Reference proteome</keyword>
<keyword evidence="6" id="KW-0249">Electron transport</keyword>
<evidence type="ECO:0000259" key="12">
    <source>
        <dbReference type="PROSITE" id="PS50008"/>
    </source>
</evidence>
<dbReference type="PANTHER" id="PTHR46093:SF18">
    <property type="entry name" value="FIBRONECTIN TYPE-III DOMAIN-CONTAINING PROTEIN"/>
    <property type="match status" value="1"/>
</dbReference>
<evidence type="ECO:0000256" key="6">
    <source>
        <dbReference type="ARBA" id="ARBA00022982"/>
    </source>
</evidence>
<dbReference type="CDD" id="cd08760">
    <property type="entry name" value="Cyt_b561_FRRS1_like"/>
    <property type="match status" value="1"/>
</dbReference>
<dbReference type="EMBL" id="CAJOBO010000172">
    <property type="protein sequence ID" value="CAF4151346.1"/>
    <property type="molecule type" value="Genomic_DNA"/>
</dbReference>
<dbReference type="PANTHER" id="PTHR46093">
    <property type="entry name" value="ACYL-COA-BINDING DOMAIN-CONTAINING PROTEIN 5"/>
    <property type="match status" value="1"/>
</dbReference>
<comment type="caution">
    <text evidence="14">The sequence shown here is derived from an EMBL/GenBank/DDBJ whole genome shotgun (WGS) entry which is preliminary data.</text>
</comment>
<feature type="chain" id="PRO_5035693843" description="Cytochrome b561 domain-containing protein" evidence="11">
    <location>
        <begin position="22"/>
        <end position="885"/>
    </location>
</feature>
<protein>
    <recommendedName>
        <fullName evidence="18">Cytochrome b561 domain-containing protein</fullName>
    </recommendedName>
</protein>
<dbReference type="Pfam" id="PF03188">
    <property type="entry name" value="Cytochrom_B561"/>
    <property type="match status" value="1"/>
</dbReference>
<evidence type="ECO:0000256" key="8">
    <source>
        <dbReference type="ARBA" id="ARBA00023136"/>
    </source>
</evidence>
<feature type="signal peptide" evidence="11">
    <location>
        <begin position="1"/>
        <end position="21"/>
    </location>
</feature>
<sequence length="885" mass="98093">MFPTILVYISILLIFVSTANTQQLQWILLSDGTSTDTPQARRDAALGFDQTFLLLYGGRTQTGIPLQDSYSFNILTGQWDALNFPSPPPSRYGMAAASSMNGGLYIFGGFGIQGTSPNYNPYLSYASGQQVVNYNFETPPNFIQNPILMNNPDFINNPNYNPMSGTGYNNGDRYNDDDDRADSNYYPFQDAWFLSYSTKIWQETQSSQYARGFGSAAAAPFTGDMPRVLYTMGKSRDLMYSYVESIGRGSSGLSQAGTTQAALIMNDLPSISPAYPHARYGHSTALLTDNYLLLYGGCLSGYGKGGPCPSKDTWLLQIDRGHWERLSECPPTKTGAAMVTIPSYSACSGMGLGAADMSANMNLGAEQPLAILWGGRESNPSSILTYPSPRDEVAVFSLGQKQWSLKRAAPSPTDGSYPMQREGAAFVAGCFQGAPGMFVFGGRATVDRRLLSDLWFLQASPQEALSAPSTRGCIYPFSYYHLHGVFQFFTYGVIFPIGYLVGRHATNSPVKRPLHMILQIFGVALAICGFSFGVHSVRTPSWLHFRHAHAIIGIITFILTIIQFLVGLIGVCLIARGSKKHGILRESTYKISQEEINQDTWVGKRSWSIIHRILGAIVLSLGFVNISLGVFLAVLPLPVWIVWFVYMSLLVIILVIMEIYKLLKDSGTHKTGSFKSKERYDPRGTSQASLKYSEDPTERQPSTITPTPRRSFSRVPPPNPSTRDSFVYRPIDGSVSHVTTLDDMSPLGSSQIQQRQSRFGDVNAAASLLERNRQDDKQYTVSPRKKSRSAERDDVEYYAGQTQDYEQPLAYVEYFTYLSTFSELTAAITAAKRAQSHSNSAPIDIGTRRILIIVIPTKLLHPQLIQTDFQFIDEIDEENFPRCQE</sequence>
<dbReference type="InterPro" id="IPR001711">
    <property type="entry name" value="PLipase_C_Pinositol-sp_Y"/>
</dbReference>
<dbReference type="GO" id="GO:0004435">
    <property type="term" value="F:phosphatidylinositol-4,5-bisphosphate phospholipase C activity"/>
    <property type="evidence" value="ECO:0007669"/>
    <property type="project" value="InterPro"/>
</dbReference>
<dbReference type="GO" id="GO:0035556">
    <property type="term" value="P:intracellular signal transduction"/>
    <property type="evidence" value="ECO:0007669"/>
    <property type="project" value="InterPro"/>
</dbReference>
<evidence type="ECO:0000256" key="11">
    <source>
        <dbReference type="SAM" id="SignalP"/>
    </source>
</evidence>
<gene>
    <name evidence="14" type="ORF">HFQ381_LOCUS4366</name>
    <name evidence="15" type="ORF">UJA718_LOCUS16157</name>
</gene>
<feature type="transmembrane region" description="Helical" evidence="10">
    <location>
        <begin position="613"/>
        <end position="634"/>
    </location>
</feature>
<keyword evidence="2" id="KW-0880">Kelch repeat</keyword>
<feature type="region of interest" description="Disordered" evidence="9">
    <location>
        <begin position="769"/>
        <end position="795"/>
    </location>
</feature>
<feature type="compositionally biased region" description="Polar residues" evidence="9">
    <location>
        <begin position="699"/>
        <end position="710"/>
    </location>
</feature>
<accession>A0A819YL55</accession>
<dbReference type="AlphaFoldDB" id="A0A819YL55"/>
<dbReference type="GO" id="GO:0006629">
    <property type="term" value="P:lipid metabolic process"/>
    <property type="evidence" value="ECO:0007669"/>
    <property type="project" value="InterPro"/>
</dbReference>
<evidence type="ECO:0000313" key="14">
    <source>
        <dbReference type="EMBL" id="CAF4151346.1"/>
    </source>
</evidence>
<dbReference type="Proteomes" id="UP000663873">
    <property type="component" value="Unassembled WGS sequence"/>
</dbReference>
<evidence type="ECO:0000256" key="10">
    <source>
        <dbReference type="SAM" id="Phobius"/>
    </source>
</evidence>
<feature type="domain" description="Cytochrome b561" evidence="13">
    <location>
        <begin position="440"/>
        <end position="663"/>
    </location>
</feature>
<dbReference type="PROSITE" id="PS50008">
    <property type="entry name" value="PIPLC_Y_DOMAIN"/>
    <property type="match status" value="1"/>
</dbReference>
<dbReference type="GO" id="GO:0016020">
    <property type="term" value="C:membrane"/>
    <property type="evidence" value="ECO:0007669"/>
    <property type="project" value="UniProtKB-SubCell"/>
</dbReference>
<feature type="transmembrane region" description="Helical" evidence="10">
    <location>
        <begin position="640"/>
        <end position="660"/>
    </location>
</feature>
<dbReference type="InterPro" id="IPR011043">
    <property type="entry name" value="Gal_Oxase/kelch_b-propeller"/>
</dbReference>
<evidence type="ECO:0000256" key="3">
    <source>
        <dbReference type="ARBA" id="ARBA00022448"/>
    </source>
</evidence>
<comment type="subcellular location">
    <subcellularLocation>
        <location evidence="1">Membrane</location>
    </subcellularLocation>
</comment>
<feature type="transmembrane region" description="Helical" evidence="10">
    <location>
        <begin position="549"/>
        <end position="575"/>
    </location>
</feature>
<evidence type="ECO:0000313" key="15">
    <source>
        <dbReference type="EMBL" id="CAF4356597.1"/>
    </source>
</evidence>
<evidence type="ECO:0000256" key="5">
    <source>
        <dbReference type="ARBA" id="ARBA00022737"/>
    </source>
</evidence>
<evidence type="ECO:0000256" key="1">
    <source>
        <dbReference type="ARBA" id="ARBA00004370"/>
    </source>
</evidence>
<dbReference type="InterPro" id="IPR015915">
    <property type="entry name" value="Kelch-typ_b-propeller"/>
</dbReference>
<keyword evidence="3" id="KW-0813">Transport</keyword>
<proteinExistence type="predicted"/>
<dbReference type="InterPro" id="IPR006593">
    <property type="entry name" value="Cyt_b561/ferric_Rdtase_TM"/>
</dbReference>
<evidence type="ECO:0000256" key="2">
    <source>
        <dbReference type="ARBA" id="ARBA00022441"/>
    </source>
</evidence>
<keyword evidence="5" id="KW-0677">Repeat</keyword>
<evidence type="ECO:0000259" key="13">
    <source>
        <dbReference type="PROSITE" id="PS50939"/>
    </source>
</evidence>
<dbReference type="SUPFAM" id="SSF50965">
    <property type="entry name" value="Galactose oxidase, central domain"/>
    <property type="match status" value="1"/>
</dbReference>
<dbReference type="Proteomes" id="UP000663851">
    <property type="component" value="Unassembled WGS sequence"/>
</dbReference>
<feature type="transmembrane region" description="Helical" evidence="10">
    <location>
        <begin position="514"/>
        <end position="537"/>
    </location>
</feature>